<protein>
    <submittedName>
        <fullName evidence="1">Uncharacterized protein</fullName>
    </submittedName>
</protein>
<evidence type="ECO:0000313" key="1">
    <source>
        <dbReference type="EMBL" id="KIW90625.1"/>
    </source>
</evidence>
<evidence type="ECO:0000313" key="2">
    <source>
        <dbReference type="Proteomes" id="UP000053789"/>
    </source>
</evidence>
<dbReference type="Proteomes" id="UP000053789">
    <property type="component" value="Unassembled WGS sequence"/>
</dbReference>
<dbReference type="HOGENOM" id="CLU_2385950_0_0_1"/>
<reference evidence="1" key="1">
    <citation type="submission" date="2015-01" db="EMBL/GenBank/DDBJ databases">
        <title>The Genome Sequence of Cladophialophora bantiana CBS 173.52.</title>
        <authorList>
            <consortium name="The Broad Institute Genomics Platform"/>
            <person name="Cuomo C."/>
            <person name="de Hoog S."/>
            <person name="Gorbushina A."/>
            <person name="Stielow B."/>
            <person name="Teixiera M."/>
            <person name="Abouelleil A."/>
            <person name="Chapman S.B."/>
            <person name="Priest M."/>
            <person name="Young S.K."/>
            <person name="Wortman J."/>
            <person name="Nusbaum C."/>
            <person name="Birren B."/>
        </authorList>
    </citation>
    <scope>NUCLEOTIDE SEQUENCE [LARGE SCALE GENOMIC DNA]</scope>
    <source>
        <strain evidence="1">CBS 173.52</strain>
    </source>
</reference>
<keyword evidence="2" id="KW-1185">Reference proteome</keyword>
<dbReference type="VEuPathDB" id="FungiDB:Z519_08408"/>
<dbReference type="GeneID" id="27701336"/>
<organism evidence="1 2">
    <name type="scientific">Cladophialophora bantiana (strain ATCC 10958 / CBS 173.52 / CDC B-1940 / NIH 8579)</name>
    <name type="common">Xylohypha bantiana</name>
    <dbReference type="NCBI Taxonomy" id="1442370"/>
    <lineage>
        <taxon>Eukaryota</taxon>
        <taxon>Fungi</taxon>
        <taxon>Dikarya</taxon>
        <taxon>Ascomycota</taxon>
        <taxon>Pezizomycotina</taxon>
        <taxon>Eurotiomycetes</taxon>
        <taxon>Chaetothyriomycetidae</taxon>
        <taxon>Chaetothyriales</taxon>
        <taxon>Herpotrichiellaceae</taxon>
        <taxon>Cladophialophora</taxon>
    </lineage>
</organism>
<sequence>MHLSRLSAAMPRIHEGYLSLNYYTPRLVQPAANGSSSPSLLDTVCIMQAIVKGFEGNALAWMRMLDFAATDLLDSSDAARLLDLKLYRLSQERY</sequence>
<dbReference type="EMBL" id="KN846992">
    <property type="protein sequence ID" value="KIW90625.1"/>
    <property type="molecule type" value="Genomic_DNA"/>
</dbReference>
<accession>A0A0D2HIP9</accession>
<dbReference type="AlphaFoldDB" id="A0A0D2HIP9"/>
<dbReference type="RefSeq" id="XP_016617294.1">
    <property type="nucleotide sequence ID" value="XM_016766136.1"/>
</dbReference>
<gene>
    <name evidence="1" type="ORF">Z519_08408</name>
</gene>
<name>A0A0D2HIP9_CLAB1</name>
<proteinExistence type="predicted"/>